<feature type="non-terminal residue" evidence="1">
    <location>
        <position position="1"/>
    </location>
</feature>
<comment type="caution">
    <text evidence="1">The sequence shown here is derived from an EMBL/GenBank/DDBJ whole genome shotgun (WGS) entry which is preliminary data.</text>
</comment>
<evidence type="ECO:0000313" key="1">
    <source>
        <dbReference type="EMBL" id="MED6127302.1"/>
    </source>
</evidence>
<reference evidence="1 2" key="1">
    <citation type="journal article" date="2023" name="Plants (Basel)">
        <title>Bridging the Gap: Combining Genomics and Transcriptomics Approaches to Understand Stylosanthes scabra, an Orphan Legume from the Brazilian Caatinga.</title>
        <authorList>
            <person name="Ferreira-Neto J.R.C."/>
            <person name="da Silva M.D."/>
            <person name="Binneck E."/>
            <person name="de Melo N.F."/>
            <person name="da Silva R.H."/>
            <person name="de Melo A.L.T.M."/>
            <person name="Pandolfi V."/>
            <person name="Bustamante F.O."/>
            <person name="Brasileiro-Vidal A.C."/>
            <person name="Benko-Iseppon A.M."/>
        </authorList>
    </citation>
    <scope>NUCLEOTIDE SEQUENCE [LARGE SCALE GENOMIC DNA]</scope>
    <source>
        <tissue evidence="1">Leaves</tissue>
    </source>
</reference>
<keyword evidence="2" id="KW-1185">Reference proteome</keyword>
<name>A0ABU6RTK9_9FABA</name>
<dbReference type="Proteomes" id="UP001341840">
    <property type="component" value="Unassembled WGS sequence"/>
</dbReference>
<accession>A0ABU6RTK9</accession>
<evidence type="ECO:0000313" key="2">
    <source>
        <dbReference type="Proteomes" id="UP001341840"/>
    </source>
</evidence>
<proteinExistence type="predicted"/>
<dbReference type="EMBL" id="JASCZI010031711">
    <property type="protein sequence ID" value="MED6127302.1"/>
    <property type="molecule type" value="Genomic_DNA"/>
</dbReference>
<gene>
    <name evidence="1" type="ORF">PIB30_086816</name>
</gene>
<protein>
    <submittedName>
        <fullName evidence="1">Uncharacterized protein</fullName>
    </submittedName>
</protein>
<sequence>VLVIWFRAICDELLILNSNEFRTGLGGRIRNLILFPLHSHRHLSSSHSRRRRGLAISYRFFTHSWRPPSLGLPHLSLTRRLSFHQVLLLSLTPSHESPPQRVTASILADSRHCKFAAALCSLSV</sequence>
<organism evidence="1 2">
    <name type="scientific">Stylosanthes scabra</name>
    <dbReference type="NCBI Taxonomy" id="79078"/>
    <lineage>
        <taxon>Eukaryota</taxon>
        <taxon>Viridiplantae</taxon>
        <taxon>Streptophyta</taxon>
        <taxon>Embryophyta</taxon>
        <taxon>Tracheophyta</taxon>
        <taxon>Spermatophyta</taxon>
        <taxon>Magnoliopsida</taxon>
        <taxon>eudicotyledons</taxon>
        <taxon>Gunneridae</taxon>
        <taxon>Pentapetalae</taxon>
        <taxon>rosids</taxon>
        <taxon>fabids</taxon>
        <taxon>Fabales</taxon>
        <taxon>Fabaceae</taxon>
        <taxon>Papilionoideae</taxon>
        <taxon>50 kb inversion clade</taxon>
        <taxon>dalbergioids sensu lato</taxon>
        <taxon>Dalbergieae</taxon>
        <taxon>Pterocarpus clade</taxon>
        <taxon>Stylosanthes</taxon>
    </lineage>
</organism>